<evidence type="ECO:0000313" key="2">
    <source>
        <dbReference type="EMBL" id="KAK2557559.1"/>
    </source>
</evidence>
<reference evidence="2" key="1">
    <citation type="journal article" date="2023" name="G3 (Bethesda)">
        <title>Whole genome assembly and annotation of the endangered Caribbean coral Acropora cervicornis.</title>
        <authorList>
            <person name="Selwyn J.D."/>
            <person name="Vollmer S.V."/>
        </authorList>
    </citation>
    <scope>NUCLEOTIDE SEQUENCE</scope>
    <source>
        <strain evidence="2">K2</strain>
    </source>
</reference>
<sequence length="204" mass="24054">MAGLGREQTNHHLLNRLLVDYGTLVLRRKFDSIYPPDRLQDYLSSPAFRVTLDRLFERSYIDFSQYRTLQQRPVSSADFDISLLAVLLRNVCRLRSPRSPQWGFYEIWDDSIEVNIARLRDYKNKFVSHPSSASLDDATFKEYWEKTRSAIIVLGGQEYAPFINQLRNQRIDLEAQNRSQEFLEIQQSFQDLKGMLIPMIYSYT</sequence>
<accession>A0AAD9QAD5</accession>
<dbReference type="AlphaFoldDB" id="A0AAD9QAD5"/>
<dbReference type="Proteomes" id="UP001249851">
    <property type="component" value="Unassembled WGS sequence"/>
</dbReference>
<protein>
    <recommendedName>
        <fullName evidence="1">DZIP3-like HEPN domain-containing protein</fullName>
    </recommendedName>
</protein>
<dbReference type="Pfam" id="PF18738">
    <property type="entry name" value="HEPN_DZIP3"/>
    <property type="match status" value="1"/>
</dbReference>
<evidence type="ECO:0000259" key="1">
    <source>
        <dbReference type="Pfam" id="PF18738"/>
    </source>
</evidence>
<dbReference type="EMBL" id="JARQWQ010000049">
    <property type="protein sequence ID" value="KAK2557559.1"/>
    <property type="molecule type" value="Genomic_DNA"/>
</dbReference>
<proteinExistence type="predicted"/>
<gene>
    <name evidence="2" type="ORF">P5673_020315</name>
</gene>
<organism evidence="2 3">
    <name type="scientific">Acropora cervicornis</name>
    <name type="common">Staghorn coral</name>
    <dbReference type="NCBI Taxonomy" id="6130"/>
    <lineage>
        <taxon>Eukaryota</taxon>
        <taxon>Metazoa</taxon>
        <taxon>Cnidaria</taxon>
        <taxon>Anthozoa</taxon>
        <taxon>Hexacorallia</taxon>
        <taxon>Scleractinia</taxon>
        <taxon>Astrocoeniina</taxon>
        <taxon>Acroporidae</taxon>
        <taxon>Acropora</taxon>
    </lineage>
</organism>
<comment type="caution">
    <text evidence="2">The sequence shown here is derived from an EMBL/GenBank/DDBJ whole genome shotgun (WGS) entry which is preliminary data.</text>
</comment>
<dbReference type="InterPro" id="IPR041249">
    <property type="entry name" value="HEPN_DZIP3"/>
</dbReference>
<feature type="domain" description="DZIP3-like HEPN" evidence="1">
    <location>
        <begin position="37"/>
        <end position="177"/>
    </location>
</feature>
<keyword evidence="3" id="KW-1185">Reference proteome</keyword>
<evidence type="ECO:0000313" key="3">
    <source>
        <dbReference type="Proteomes" id="UP001249851"/>
    </source>
</evidence>
<reference evidence="2" key="2">
    <citation type="journal article" date="2023" name="Science">
        <title>Genomic signatures of disease resistance in endangered staghorn corals.</title>
        <authorList>
            <person name="Vollmer S.V."/>
            <person name="Selwyn J.D."/>
            <person name="Despard B.A."/>
            <person name="Roesel C.L."/>
        </authorList>
    </citation>
    <scope>NUCLEOTIDE SEQUENCE</scope>
    <source>
        <strain evidence="2">K2</strain>
    </source>
</reference>
<name>A0AAD9QAD5_ACRCE</name>